<comment type="caution">
    <text evidence="2">The sequence shown here is derived from an EMBL/GenBank/DDBJ whole genome shotgun (WGS) entry which is preliminary data.</text>
</comment>
<evidence type="ECO:0000313" key="2">
    <source>
        <dbReference type="EMBL" id="PZF75303.1"/>
    </source>
</evidence>
<proteinExistence type="predicted"/>
<evidence type="ECO:0000313" key="3">
    <source>
        <dbReference type="Proteomes" id="UP000248795"/>
    </source>
</evidence>
<dbReference type="AlphaFoldDB" id="A0A2W2C566"/>
<dbReference type="SUPFAM" id="SSF51905">
    <property type="entry name" value="FAD/NAD(P)-binding domain"/>
    <property type="match status" value="1"/>
</dbReference>
<feature type="region of interest" description="Disordered" evidence="1">
    <location>
        <begin position="1"/>
        <end position="28"/>
    </location>
</feature>
<dbReference type="Proteomes" id="UP000248795">
    <property type="component" value="Unassembled WGS sequence"/>
</dbReference>
<evidence type="ECO:0008006" key="4">
    <source>
        <dbReference type="Google" id="ProtNLM"/>
    </source>
</evidence>
<dbReference type="EMBL" id="QKVK01000012">
    <property type="protein sequence ID" value="PZF75303.1"/>
    <property type="molecule type" value="Genomic_DNA"/>
</dbReference>
<feature type="compositionally biased region" description="Pro residues" evidence="1">
    <location>
        <begin position="9"/>
        <end position="20"/>
    </location>
</feature>
<gene>
    <name evidence="2" type="ORF">DK847_19010</name>
</gene>
<reference evidence="3" key="1">
    <citation type="submission" date="2018-06" db="EMBL/GenBank/DDBJ databases">
        <title>Aestuariibacter litoralis strain KCTC 52945T.</title>
        <authorList>
            <person name="Li X."/>
            <person name="Salam N."/>
            <person name="Li J.-L."/>
            <person name="Chen Y.-M."/>
            <person name="Yang Z.-W."/>
            <person name="Zhang L.-Y."/>
            <person name="Han M.-X."/>
            <person name="Xiao M."/>
            <person name="Li W.-J."/>
        </authorList>
    </citation>
    <scope>NUCLEOTIDE SEQUENCE [LARGE SCALE GENOMIC DNA]</scope>
    <source>
        <strain evidence="3">KCTC 52945</strain>
    </source>
</reference>
<dbReference type="InterPro" id="IPR036188">
    <property type="entry name" value="FAD/NAD-bd_sf"/>
</dbReference>
<dbReference type="Gene3D" id="3.50.50.60">
    <property type="entry name" value="FAD/NAD(P)-binding domain"/>
    <property type="match status" value="1"/>
</dbReference>
<protein>
    <recommendedName>
        <fullName evidence="4">FAD-binding domain-containing protein</fullName>
    </recommendedName>
</protein>
<name>A0A2W2C566_9HYPH</name>
<dbReference type="PANTHER" id="PTHR43747">
    <property type="entry name" value="FAD-BINDING PROTEIN"/>
    <property type="match status" value="1"/>
</dbReference>
<sequence>MCAAGCTMPSPPIPASPRPGPTGSTAVPDTDVAVIGGGPAGVAAALSLREAGLAVTLVDPGRGPVPRIESLAANGIALARSCGMAGALDAAGLGRAAAMHLHWRGRPETRPFAADGPLLLDRSRFHAALRRLLPPASLRAARVTAIADGGEHVLLATSTGAMAARFVIDARGRAGLKARPQGTPVMAALAFGGRGAPPSGQPAMLLEALAEGWLWAALLPHGEVNGALFLPAARLAGGTAATRARCLADHLRPSALGLPAALRAGPVSASMLVAVADPFLSPRVLRVGDAALANDPLASHGIVHALRSGVQAAAAAATLLDPAGDAGAARSFIRDRHRMAASSARDATRRSLADQARFATGFWSAMASAEAAGSPAPPPWPALTRPLALAPLVRSAVLEHGRIAWADALWLPRSAQAVPRLGPFPAGALARLLSPPAAVTVLSERLARIAGEGQAQAILRLLLEEGALGNAAPAQPGVTAGSNA</sequence>
<keyword evidence="3" id="KW-1185">Reference proteome</keyword>
<dbReference type="PRINTS" id="PR00420">
    <property type="entry name" value="RNGMNOXGNASE"/>
</dbReference>
<organism evidence="2 3">
    <name type="scientific">Aestuariivirga litoralis</name>
    <dbReference type="NCBI Taxonomy" id="2650924"/>
    <lineage>
        <taxon>Bacteria</taxon>
        <taxon>Pseudomonadati</taxon>
        <taxon>Pseudomonadota</taxon>
        <taxon>Alphaproteobacteria</taxon>
        <taxon>Hyphomicrobiales</taxon>
        <taxon>Aestuariivirgaceae</taxon>
        <taxon>Aestuariivirga</taxon>
    </lineage>
</organism>
<accession>A0A2W2C566</accession>
<dbReference type="PANTHER" id="PTHR43747:SF1">
    <property type="entry name" value="SLR1998 PROTEIN"/>
    <property type="match status" value="1"/>
</dbReference>
<dbReference type="Pfam" id="PF05834">
    <property type="entry name" value="Lycopene_cycl"/>
    <property type="match status" value="1"/>
</dbReference>
<evidence type="ECO:0000256" key="1">
    <source>
        <dbReference type="SAM" id="MobiDB-lite"/>
    </source>
</evidence>
<dbReference type="InterPro" id="IPR050816">
    <property type="entry name" value="Flavin-dep_Halogenase_NPB"/>
</dbReference>
<dbReference type="Gene3D" id="3.30.9.100">
    <property type="match status" value="1"/>
</dbReference>